<reference evidence="1 2" key="1">
    <citation type="submission" date="2012-04" db="EMBL/GenBank/DDBJ databases">
        <title>The Genome Sequence of Afipia clevelandensis ATCC 49720.</title>
        <authorList>
            <consortium name="The Broad Institute Genome Sequencing Platform"/>
            <person name="Earl A."/>
            <person name="Ward D."/>
            <person name="Feldgarden M."/>
            <person name="Gevers D."/>
            <person name="Huys G."/>
            <person name="Walker B."/>
            <person name="Young S.K."/>
            <person name="Zeng Q."/>
            <person name="Gargeya S."/>
            <person name="Fitzgerald M."/>
            <person name="Haas B."/>
            <person name="Abouelleil A."/>
            <person name="Alvarado L."/>
            <person name="Arachchi H.M."/>
            <person name="Berlin A."/>
            <person name="Chapman S.B."/>
            <person name="Goldberg J."/>
            <person name="Griggs A."/>
            <person name="Gujja S."/>
            <person name="Hansen M."/>
            <person name="Howarth C."/>
            <person name="Imamovic A."/>
            <person name="Larimer J."/>
            <person name="McCowen C."/>
            <person name="Montmayeur A."/>
            <person name="Murphy C."/>
            <person name="Neiman D."/>
            <person name="Pearson M."/>
            <person name="Priest M."/>
            <person name="Roberts A."/>
            <person name="Saif S."/>
            <person name="Shea T."/>
            <person name="Sisk P."/>
            <person name="Sykes S."/>
            <person name="Wortman J."/>
            <person name="Nusbaum C."/>
            <person name="Birren B."/>
        </authorList>
    </citation>
    <scope>NUCLEOTIDE SEQUENCE [LARGE SCALE GENOMIC DNA]</scope>
    <source>
        <strain evidence="1 2">ATCC 49720</strain>
    </source>
</reference>
<protein>
    <recommendedName>
        <fullName evidence="3">SRPBCC family protein</fullName>
    </recommendedName>
</protein>
<dbReference type="InterPro" id="IPR019587">
    <property type="entry name" value="Polyketide_cyclase/dehydratase"/>
</dbReference>
<dbReference type="Gene3D" id="3.30.530.20">
    <property type="match status" value="1"/>
</dbReference>
<dbReference type="Pfam" id="PF10604">
    <property type="entry name" value="Polyketide_cyc2"/>
    <property type="match status" value="1"/>
</dbReference>
<evidence type="ECO:0000313" key="1">
    <source>
        <dbReference type="EMBL" id="EKS33321.1"/>
    </source>
</evidence>
<dbReference type="AlphaFoldDB" id="K8NVZ1"/>
<dbReference type="OrthoDB" id="1364128at2"/>
<proteinExistence type="predicted"/>
<dbReference type="SUPFAM" id="SSF55961">
    <property type="entry name" value="Bet v1-like"/>
    <property type="match status" value="1"/>
</dbReference>
<dbReference type="Proteomes" id="UP000001095">
    <property type="component" value="Unassembled WGS sequence"/>
</dbReference>
<keyword evidence="2" id="KW-1185">Reference proteome</keyword>
<dbReference type="PATRIC" id="fig|883079.3.peg.3438"/>
<evidence type="ECO:0008006" key="3">
    <source>
        <dbReference type="Google" id="ProtNLM"/>
    </source>
</evidence>
<name>K8NVZ1_9BRAD</name>
<dbReference type="RefSeq" id="WP_002714232.1">
    <property type="nucleotide sequence ID" value="NZ_KB375281.1"/>
</dbReference>
<sequence length="131" mass="14434">MASIHKEMVLATSADAVWDAVRDFGAVHTRLAPGFVTDAKMDDDARIVTFASGVTAREVLVDCDDARRRLVYAITNERIRHYNAVVQIAGDGDKPTRFLWTIDVMPHDIAPYISAQMDLGIDAMKKKLGGT</sequence>
<organism evidence="1 2">
    <name type="scientific">Afipia clevelandensis ATCC 49720</name>
    <dbReference type="NCBI Taxonomy" id="883079"/>
    <lineage>
        <taxon>Bacteria</taxon>
        <taxon>Pseudomonadati</taxon>
        <taxon>Pseudomonadota</taxon>
        <taxon>Alphaproteobacteria</taxon>
        <taxon>Hyphomicrobiales</taxon>
        <taxon>Nitrobacteraceae</taxon>
        <taxon>Afipia</taxon>
    </lineage>
</organism>
<evidence type="ECO:0000313" key="2">
    <source>
        <dbReference type="Proteomes" id="UP000001095"/>
    </source>
</evidence>
<gene>
    <name evidence="1" type="ORF">HMPREF9696_03362</name>
</gene>
<dbReference type="HOGENOM" id="CLU_106645_3_0_5"/>
<dbReference type="InterPro" id="IPR023393">
    <property type="entry name" value="START-like_dom_sf"/>
</dbReference>
<dbReference type="EMBL" id="AGWY01000013">
    <property type="protein sequence ID" value="EKS33321.1"/>
    <property type="molecule type" value="Genomic_DNA"/>
</dbReference>
<comment type="caution">
    <text evidence="1">The sequence shown here is derived from an EMBL/GenBank/DDBJ whole genome shotgun (WGS) entry which is preliminary data.</text>
</comment>
<dbReference type="CDD" id="cd07821">
    <property type="entry name" value="PYR_PYL_RCAR_like"/>
    <property type="match status" value="1"/>
</dbReference>
<accession>K8NVZ1</accession>